<dbReference type="InterPro" id="IPR001715">
    <property type="entry name" value="CH_dom"/>
</dbReference>
<protein>
    <recommendedName>
        <fullName evidence="14">Gamma-parvin</fullName>
    </recommendedName>
</protein>
<evidence type="ECO:0000259" key="15">
    <source>
        <dbReference type="PROSITE" id="PS50021"/>
    </source>
</evidence>
<dbReference type="Pfam" id="PF00307">
    <property type="entry name" value="CH"/>
    <property type="match status" value="2"/>
</dbReference>
<dbReference type="OMA" id="SEHIVVQ"/>
<dbReference type="FunFam" id="1.10.418.10:FF:000011">
    <property type="entry name" value="Parvin, beta"/>
    <property type="match status" value="1"/>
</dbReference>
<keyword evidence="4" id="KW-1003">Cell membrane</keyword>
<proteinExistence type="inferred from homology"/>
<dbReference type="FunFam" id="1.10.418.10:FF:000064">
    <property type="entry name" value="Parvin, gamma"/>
    <property type="match status" value="1"/>
</dbReference>
<dbReference type="PIRSF" id="PIRSF039131">
    <property type="entry name" value="Parvin"/>
    <property type="match status" value="1"/>
</dbReference>
<keyword evidence="10" id="KW-0009">Actin-binding</keyword>
<dbReference type="GeneTree" id="ENSGT00950000183194"/>
<dbReference type="GO" id="GO:0005925">
    <property type="term" value="C:focal adhesion"/>
    <property type="evidence" value="ECO:0007669"/>
    <property type="project" value="TreeGrafter"/>
</dbReference>
<comment type="similarity">
    <text evidence="3">Belongs to the parvin family.</text>
</comment>
<evidence type="ECO:0000256" key="8">
    <source>
        <dbReference type="ARBA" id="ARBA00022990"/>
    </source>
</evidence>
<comment type="subunit">
    <text evidence="13">Interacts with ILK; the interaction promotes the establishment of cell polarity required for leukocyte migration. Interacts with ARHGEF6; the guanine nucleotide exchange factor activity of ARHGEF6 is essential for the PARVG-induced enhancement of cell spreading.</text>
</comment>
<reference evidence="17" key="1">
    <citation type="submission" date="2018-12" db="EMBL/GenBank/DDBJ databases">
        <authorList>
            <person name="Yazar S."/>
        </authorList>
    </citation>
    <scope>NUCLEOTIDE SEQUENCE [LARGE SCALE GENOMIC DNA]</scope>
</reference>
<evidence type="ECO:0000256" key="7">
    <source>
        <dbReference type="ARBA" id="ARBA00022889"/>
    </source>
</evidence>
<dbReference type="SUPFAM" id="SSF47576">
    <property type="entry name" value="Calponin-homology domain, CH-domain"/>
    <property type="match status" value="1"/>
</dbReference>
<dbReference type="GO" id="GO:0005737">
    <property type="term" value="C:cytoplasm"/>
    <property type="evidence" value="ECO:0007669"/>
    <property type="project" value="TreeGrafter"/>
</dbReference>
<dbReference type="OrthoDB" id="2099265at2759"/>
<evidence type="ECO:0000256" key="4">
    <source>
        <dbReference type="ARBA" id="ARBA00022475"/>
    </source>
</evidence>
<dbReference type="Ensembl" id="ENSVURT00010009095.1">
    <property type="protein sequence ID" value="ENSVURP00010008024.1"/>
    <property type="gene ID" value="ENSVURG00010006206.1"/>
</dbReference>
<accession>A0A4X2K7T6</accession>
<dbReference type="Gene3D" id="1.10.418.10">
    <property type="entry name" value="Calponin-like domain"/>
    <property type="match status" value="2"/>
</dbReference>
<keyword evidence="6" id="KW-0677">Repeat</keyword>
<evidence type="ECO:0000256" key="1">
    <source>
        <dbReference type="ARBA" id="ARBA00004245"/>
    </source>
</evidence>
<dbReference type="AlphaFoldDB" id="A0A4X2K7T6"/>
<evidence type="ECO:0000313" key="17">
    <source>
        <dbReference type="Proteomes" id="UP000314987"/>
    </source>
</evidence>
<evidence type="ECO:0000256" key="3">
    <source>
        <dbReference type="ARBA" id="ARBA00005666"/>
    </source>
</evidence>
<keyword evidence="5" id="KW-0963">Cytoplasm</keyword>
<evidence type="ECO:0000256" key="9">
    <source>
        <dbReference type="ARBA" id="ARBA00023136"/>
    </source>
</evidence>
<keyword evidence="17" id="KW-1185">Reference proteome</keyword>
<dbReference type="CDD" id="cd21307">
    <property type="entry name" value="CH_PARVG_rpt2"/>
    <property type="match status" value="1"/>
</dbReference>
<dbReference type="GeneID" id="114037418"/>
<dbReference type="RefSeq" id="XP_027710083.1">
    <property type="nucleotide sequence ID" value="XM_027854282.1"/>
</dbReference>
<keyword evidence="9" id="KW-0472">Membrane</keyword>
<dbReference type="PANTHER" id="PTHR12114">
    <property type="entry name" value="PARVIN"/>
    <property type="match status" value="1"/>
</dbReference>
<dbReference type="PANTHER" id="PTHR12114:SF1">
    <property type="entry name" value="GAMMA-PARVIN"/>
    <property type="match status" value="1"/>
</dbReference>
<feature type="domain" description="Calponin-homology (CH)" evidence="15">
    <location>
        <begin position="43"/>
        <end position="150"/>
    </location>
</feature>
<evidence type="ECO:0000256" key="12">
    <source>
        <dbReference type="ARBA" id="ARBA00057182"/>
    </source>
</evidence>
<dbReference type="STRING" id="29139.ENSVURP00010008024"/>
<reference evidence="16" key="2">
    <citation type="submission" date="2025-08" db="UniProtKB">
        <authorList>
            <consortium name="Ensembl"/>
        </authorList>
    </citation>
    <scope>IDENTIFICATION</scope>
</reference>
<comment type="subcellular location">
    <subcellularLocation>
        <location evidence="2">Cell membrane</location>
        <topology evidence="2">Peripheral membrane protein</topology>
        <orientation evidence="2">Cytoplasmic side</orientation>
    </subcellularLocation>
    <subcellularLocation>
        <location evidence="1">Cytoplasm</location>
        <location evidence="1">Cytoskeleton</location>
    </subcellularLocation>
</comment>
<evidence type="ECO:0000313" key="16">
    <source>
        <dbReference type="Ensembl" id="ENSVURP00010008024.1"/>
    </source>
</evidence>
<evidence type="ECO:0000256" key="11">
    <source>
        <dbReference type="ARBA" id="ARBA00023212"/>
    </source>
</evidence>
<evidence type="ECO:0000256" key="10">
    <source>
        <dbReference type="ARBA" id="ARBA00023203"/>
    </source>
</evidence>
<feature type="domain" description="Calponin-homology (CH)" evidence="15">
    <location>
        <begin position="210"/>
        <end position="317"/>
    </location>
</feature>
<sequence length="331" mass="37371">MESECIYNLLQLPANVEPPVVDLAQGEKKKYLQPDSQKNPKFKELQKALMEWINSSLFREHIVVQNLEEDLFDGLVLHHLLQKLASVTLEVEEIALTASNQKRKLAIVLEALHQRLQLEESSAKWNVESIFNKDLLSTLHLLVAMAKHFQPDLPLPANVQVEVITIESTKNGLKSGKAVEQITDCNMDSDQQSKVDIFDELFKLAPEKVNAVKEAIIKFVNKKMERLGLSVRNIDTQFADGVILILLIGQLEGYFLNLKDFFLTPSSPAEMLHNVNLAMDLLKEGDLLNYPVNPEDITSGDPKATLRVLYSLFSKHKRSEDSEETKTEAGN</sequence>
<dbReference type="GO" id="GO:0030036">
    <property type="term" value="P:actin cytoskeleton organization"/>
    <property type="evidence" value="ECO:0007669"/>
    <property type="project" value="InterPro"/>
</dbReference>
<evidence type="ECO:0000256" key="6">
    <source>
        <dbReference type="ARBA" id="ARBA00022737"/>
    </source>
</evidence>
<evidence type="ECO:0000256" key="13">
    <source>
        <dbReference type="ARBA" id="ARBA00063607"/>
    </source>
</evidence>
<dbReference type="GO" id="GO:0015629">
    <property type="term" value="C:actin cytoskeleton"/>
    <property type="evidence" value="ECO:0007669"/>
    <property type="project" value="TreeGrafter"/>
</dbReference>
<dbReference type="CTD" id="64098"/>
<dbReference type="PROSITE" id="PS50021">
    <property type="entry name" value="CH"/>
    <property type="match status" value="2"/>
</dbReference>
<gene>
    <name evidence="16" type="primary">PARVG</name>
</gene>
<dbReference type="GO" id="GO:0071963">
    <property type="term" value="P:establishment or maintenance of cell polarity regulating cell shape"/>
    <property type="evidence" value="ECO:0007669"/>
    <property type="project" value="TreeGrafter"/>
</dbReference>
<evidence type="ECO:0000256" key="14">
    <source>
        <dbReference type="ARBA" id="ARBA00073552"/>
    </source>
</evidence>
<dbReference type="GO" id="GO:0030031">
    <property type="term" value="P:cell projection assembly"/>
    <property type="evidence" value="ECO:0007669"/>
    <property type="project" value="TreeGrafter"/>
</dbReference>
<dbReference type="GO" id="GO:0005886">
    <property type="term" value="C:plasma membrane"/>
    <property type="evidence" value="ECO:0007669"/>
    <property type="project" value="UniProtKB-SubCell"/>
</dbReference>
<dbReference type="Proteomes" id="UP000314987">
    <property type="component" value="Unassembled WGS sequence"/>
</dbReference>
<dbReference type="GO" id="GO:0034446">
    <property type="term" value="P:substrate adhesion-dependent cell spreading"/>
    <property type="evidence" value="ECO:0007669"/>
    <property type="project" value="TreeGrafter"/>
</dbReference>
<organism evidence="16 17">
    <name type="scientific">Vombatus ursinus</name>
    <name type="common">Common wombat</name>
    <dbReference type="NCBI Taxonomy" id="29139"/>
    <lineage>
        <taxon>Eukaryota</taxon>
        <taxon>Metazoa</taxon>
        <taxon>Chordata</taxon>
        <taxon>Craniata</taxon>
        <taxon>Vertebrata</taxon>
        <taxon>Euteleostomi</taxon>
        <taxon>Mammalia</taxon>
        <taxon>Metatheria</taxon>
        <taxon>Diprotodontia</taxon>
        <taxon>Vombatidae</taxon>
        <taxon>Vombatus</taxon>
    </lineage>
</organism>
<dbReference type="InterPro" id="IPR028433">
    <property type="entry name" value="Parvin"/>
</dbReference>
<dbReference type="InterPro" id="IPR036872">
    <property type="entry name" value="CH_dom_sf"/>
</dbReference>
<dbReference type="SMART" id="SM00033">
    <property type="entry name" value="CH"/>
    <property type="match status" value="2"/>
</dbReference>
<reference evidence="16" key="3">
    <citation type="submission" date="2025-09" db="UniProtKB">
        <authorList>
            <consortium name="Ensembl"/>
        </authorList>
    </citation>
    <scope>IDENTIFICATION</scope>
</reference>
<evidence type="ECO:0000256" key="5">
    <source>
        <dbReference type="ARBA" id="ARBA00022490"/>
    </source>
</evidence>
<dbReference type="GO" id="GO:0003779">
    <property type="term" value="F:actin binding"/>
    <property type="evidence" value="ECO:0007669"/>
    <property type="project" value="UniProtKB-KW"/>
</dbReference>
<comment type="function">
    <text evidence="12">Plays a role with ILK in promoting the cell adhesion and spreading of leukocytes.</text>
</comment>
<keyword evidence="7" id="KW-0130">Cell adhesion</keyword>
<name>A0A4X2K7T6_VOMUR</name>
<evidence type="ECO:0000256" key="2">
    <source>
        <dbReference type="ARBA" id="ARBA00004413"/>
    </source>
</evidence>
<keyword evidence="8" id="KW-0007">Acetylation</keyword>
<keyword evidence="11" id="KW-0206">Cytoskeleton</keyword>